<dbReference type="GO" id="GO:0005524">
    <property type="term" value="F:ATP binding"/>
    <property type="evidence" value="ECO:0007669"/>
    <property type="project" value="UniProtKB-KW"/>
</dbReference>
<evidence type="ECO:0000256" key="8">
    <source>
        <dbReference type="ARBA" id="ARBA00023012"/>
    </source>
</evidence>
<protein>
    <recommendedName>
        <fullName evidence="2">histidine kinase</fullName>
        <ecNumber evidence="2">2.7.13.3</ecNumber>
    </recommendedName>
</protein>
<name>A0A7C3RWJ6_DICTH</name>
<keyword evidence="8" id="KW-0902">Two-component regulatory system</keyword>
<dbReference type="InterPro" id="IPR036890">
    <property type="entry name" value="HATPase_C_sf"/>
</dbReference>
<dbReference type="InterPro" id="IPR003594">
    <property type="entry name" value="HATPase_dom"/>
</dbReference>
<comment type="caution">
    <text evidence="10">The sequence shown here is derived from an EMBL/GenBank/DDBJ whole genome shotgun (WGS) entry which is preliminary data.</text>
</comment>
<dbReference type="SUPFAM" id="SSF55874">
    <property type="entry name" value="ATPase domain of HSP90 chaperone/DNA topoisomerase II/histidine kinase"/>
    <property type="match status" value="1"/>
</dbReference>
<evidence type="ECO:0000256" key="7">
    <source>
        <dbReference type="ARBA" id="ARBA00022840"/>
    </source>
</evidence>
<dbReference type="PRINTS" id="PR00344">
    <property type="entry name" value="BCTRLSENSOR"/>
</dbReference>
<keyword evidence="6" id="KW-0418">Kinase</keyword>
<dbReference type="PANTHER" id="PTHR43065">
    <property type="entry name" value="SENSOR HISTIDINE KINASE"/>
    <property type="match status" value="1"/>
</dbReference>
<feature type="domain" description="Histidine kinase" evidence="9">
    <location>
        <begin position="1"/>
        <end position="106"/>
    </location>
</feature>
<dbReference type="SMART" id="SM00387">
    <property type="entry name" value="HATPase_c"/>
    <property type="match status" value="1"/>
</dbReference>
<proteinExistence type="predicted"/>
<keyword evidence="3" id="KW-0597">Phosphoprotein</keyword>
<reference evidence="10" key="1">
    <citation type="journal article" date="2020" name="mSystems">
        <title>Genome- and Community-Level Interaction Insights into Carbon Utilization and Element Cycling Functions of Hydrothermarchaeota in Hydrothermal Sediment.</title>
        <authorList>
            <person name="Zhou Z."/>
            <person name="Liu Y."/>
            <person name="Xu W."/>
            <person name="Pan J."/>
            <person name="Luo Z.H."/>
            <person name="Li M."/>
        </authorList>
    </citation>
    <scope>NUCLEOTIDE SEQUENCE [LARGE SCALE GENOMIC DNA]</scope>
    <source>
        <strain evidence="10">SpSt-81</strain>
    </source>
</reference>
<dbReference type="InterPro" id="IPR005467">
    <property type="entry name" value="His_kinase_dom"/>
</dbReference>
<sequence length="177" mass="19904">MKELSLHILDLVQNSIEANAKNIYLEIRKDLQRGILYIIIKDDGKGMPKEILEEIKNPFFTSRTTRKVGLGIPLFYELIKNCGGEVKINSEVGKGTEIYAEVPFLCVDLPPMGNLSGTIWGLIATNPDIDFEIKIVKNGDEINISTKEIKESIRIPINSPEVISFLKEFLNENLGGW</sequence>
<dbReference type="GO" id="GO:0004673">
    <property type="term" value="F:protein histidine kinase activity"/>
    <property type="evidence" value="ECO:0007669"/>
    <property type="project" value="UniProtKB-EC"/>
</dbReference>
<dbReference type="PROSITE" id="PS50109">
    <property type="entry name" value="HIS_KIN"/>
    <property type="match status" value="1"/>
</dbReference>
<evidence type="ECO:0000256" key="1">
    <source>
        <dbReference type="ARBA" id="ARBA00000085"/>
    </source>
</evidence>
<dbReference type="PANTHER" id="PTHR43065:SF10">
    <property type="entry name" value="PEROXIDE STRESS-ACTIVATED HISTIDINE KINASE MAK3"/>
    <property type="match status" value="1"/>
</dbReference>
<dbReference type="Gene3D" id="3.30.565.10">
    <property type="entry name" value="Histidine kinase-like ATPase, C-terminal domain"/>
    <property type="match status" value="1"/>
</dbReference>
<dbReference type="AlphaFoldDB" id="A0A7C3RWJ6"/>
<comment type="catalytic activity">
    <reaction evidence="1">
        <text>ATP + protein L-histidine = ADP + protein N-phospho-L-histidine.</text>
        <dbReference type="EC" id="2.7.13.3"/>
    </reaction>
</comment>
<evidence type="ECO:0000256" key="4">
    <source>
        <dbReference type="ARBA" id="ARBA00022679"/>
    </source>
</evidence>
<dbReference type="EMBL" id="DTIN01000015">
    <property type="protein sequence ID" value="HFX13605.1"/>
    <property type="molecule type" value="Genomic_DNA"/>
</dbReference>
<keyword evidence="4" id="KW-0808">Transferase</keyword>
<dbReference type="GO" id="GO:0000160">
    <property type="term" value="P:phosphorelay signal transduction system"/>
    <property type="evidence" value="ECO:0007669"/>
    <property type="project" value="UniProtKB-KW"/>
</dbReference>
<dbReference type="EC" id="2.7.13.3" evidence="2"/>
<dbReference type="CDD" id="cd00075">
    <property type="entry name" value="HATPase"/>
    <property type="match status" value="1"/>
</dbReference>
<dbReference type="Pfam" id="PF02518">
    <property type="entry name" value="HATPase_c"/>
    <property type="match status" value="1"/>
</dbReference>
<evidence type="ECO:0000256" key="3">
    <source>
        <dbReference type="ARBA" id="ARBA00022553"/>
    </source>
</evidence>
<gene>
    <name evidence="10" type="ORF">ENW00_05530</name>
</gene>
<evidence type="ECO:0000256" key="5">
    <source>
        <dbReference type="ARBA" id="ARBA00022741"/>
    </source>
</evidence>
<dbReference type="InterPro" id="IPR004358">
    <property type="entry name" value="Sig_transdc_His_kin-like_C"/>
</dbReference>
<keyword evidence="5" id="KW-0547">Nucleotide-binding</keyword>
<accession>A0A7C3RWJ6</accession>
<evidence type="ECO:0000256" key="6">
    <source>
        <dbReference type="ARBA" id="ARBA00022777"/>
    </source>
</evidence>
<evidence type="ECO:0000256" key="2">
    <source>
        <dbReference type="ARBA" id="ARBA00012438"/>
    </source>
</evidence>
<organism evidence="10">
    <name type="scientific">Dictyoglomus thermophilum</name>
    <dbReference type="NCBI Taxonomy" id="14"/>
    <lineage>
        <taxon>Bacteria</taxon>
        <taxon>Pseudomonadati</taxon>
        <taxon>Dictyoglomota</taxon>
        <taxon>Dictyoglomia</taxon>
        <taxon>Dictyoglomales</taxon>
        <taxon>Dictyoglomaceae</taxon>
        <taxon>Dictyoglomus</taxon>
    </lineage>
</organism>
<keyword evidence="7 10" id="KW-0067">ATP-binding</keyword>
<evidence type="ECO:0000313" key="10">
    <source>
        <dbReference type="EMBL" id="HFX13605.1"/>
    </source>
</evidence>
<evidence type="ECO:0000259" key="9">
    <source>
        <dbReference type="PROSITE" id="PS50109"/>
    </source>
</evidence>